<evidence type="ECO:0000313" key="13">
    <source>
        <dbReference type="EMBL" id="KAG8194589.1"/>
    </source>
</evidence>
<evidence type="ECO:0000256" key="9">
    <source>
        <dbReference type="ARBA" id="ARBA00023136"/>
    </source>
</evidence>
<keyword evidence="14" id="KW-1185">Reference proteome</keyword>
<evidence type="ECO:0000256" key="8">
    <source>
        <dbReference type="ARBA" id="ARBA00022989"/>
    </source>
</evidence>
<comment type="caution">
    <text evidence="13">The sequence shown here is derived from an EMBL/GenBank/DDBJ whole genome shotgun (WGS) entry which is preliminary data.</text>
</comment>
<protein>
    <recommendedName>
        <fullName evidence="3 11">Zinc finger protein-like 1 homolog</fullName>
    </recommendedName>
</protein>
<keyword evidence="5 11" id="KW-0479">Metal-binding</keyword>
<evidence type="ECO:0000259" key="12">
    <source>
        <dbReference type="PROSITE" id="PS50089"/>
    </source>
</evidence>
<name>A0AAV6VEZ0_9ARAC</name>
<dbReference type="SMART" id="SM00184">
    <property type="entry name" value="RING"/>
    <property type="match status" value="1"/>
</dbReference>
<reference evidence="13 14" key="1">
    <citation type="journal article" date="2022" name="Nat. Ecol. Evol.">
        <title>A masculinizing supergene underlies an exaggerated male reproductive morph in a spider.</title>
        <authorList>
            <person name="Hendrickx F."/>
            <person name="De Corte Z."/>
            <person name="Sonet G."/>
            <person name="Van Belleghem S.M."/>
            <person name="Kostlbacher S."/>
            <person name="Vangestel C."/>
        </authorList>
    </citation>
    <scope>NUCLEOTIDE SEQUENCE [LARGE SCALE GENOMIC DNA]</scope>
    <source>
        <strain evidence="13">W744_W776</strain>
    </source>
</reference>
<dbReference type="GO" id="GO:0016020">
    <property type="term" value="C:membrane"/>
    <property type="evidence" value="ECO:0007669"/>
    <property type="project" value="UniProtKB-SubCell"/>
</dbReference>
<dbReference type="InterPro" id="IPR058731">
    <property type="entry name" value="Znf-B_box_ZFPL1-like"/>
</dbReference>
<keyword evidence="6 10" id="KW-0863">Zinc-finger</keyword>
<keyword evidence="7 11" id="KW-0862">Zinc</keyword>
<dbReference type="Pfam" id="PF25998">
    <property type="entry name" value="U-box_ZFPL1"/>
    <property type="match status" value="1"/>
</dbReference>
<dbReference type="InterPro" id="IPR058730">
    <property type="entry name" value="U-box_ZFPL1-like"/>
</dbReference>
<gene>
    <name evidence="13" type="ORF">JTE90_013325</name>
</gene>
<evidence type="ECO:0000313" key="14">
    <source>
        <dbReference type="Proteomes" id="UP000827092"/>
    </source>
</evidence>
<comment type="subcellular location">
    <subcellularLocation>
        <location evidence="1 11">Membrane</location>
        <topology evidence="1 11">Single-pass membrane protein</topology>
    </subcellularLocation>
</comment>
<dbReference type="SUPFAM" id="SSF57850">
    <property type="entry name" value="RING/U-box"/>
    <property type="match status" value="1"/>
</dbReference>
<dbReference type="InterPro" id="IPR013083">
    <property type="entry name" value="Znf_RING/FYVE/PHD"/>
</dbReference>
<dbReference type="GO" id="GO:0005794">
    <property type="term" value="C:Golgi apparatus"/>
    <property type="evidence" value="ECO:0007669"/>
    <property type="project" value="TreeGrafter"/>
</dbReference>
<dbReference type="PANTHER" id="PTHR12981">
    <property type="entry name" value="ZINC FINGER PROTEIN-LIKE 1"/>
    <property type="match status" value="1"/>
</dbReference>
<comment type="similarity">
    <text evidence="2 11">Belongs to the ZFPL1 family.</text>
</comment>
<evidence type="ECO:0000256" key="2">
    <source>
        <dbReference type="ARBA" id="ARBA00005561"/>
    </source>
</evidence>
<dbReference type="InterPro" id="IPR039043">
    <property type="entry name" value="ZFPL1"/>
</dbReference>
<feature type="transmembrane region" description="Helical" evidence="11">
    <location>
        <begin position="260"/>
        <end position="281"/>
    </location>
</feature>
<dbReference type="CDD" id="cd16487">
    <property type="entry name" value="mRING-H2-C3DHC3_ZFPL1"/>
    <property type="match status" value="1"/>
</dbReference>
<dbReference type="PANTHER" id="PTHR12981:SF0">
    <property type="entry name" value="ZINC FINGER PROTEIN-LIKE 1"/>
    <property type="match status" value="1"/>
</dbReference>
<proteinExistence type="inferred from homology"/>
<dbReference type="Proteomes" id="UP000827092">
    <property type="component" value="Unassembled WGS sequence"/>
</dbReference>
<keyword evidence="4 11" id="KW-0812">Transmembrane</keyword>
<dbReference type="PROSITE" id="PS50089">
    <property type="entry name" value="ZF_RING_2"/>
    <property type="match status" value="1"/>
</dbReference>
<dbReference type="EMBL" id="JAFNEN010000102">
    <property type="protein sequence ID" value="KAG8194589.1"/>
    <property type="molecule type" value="Genomic_DNA"/>
</dbReference>
<evidence type="ECO:0000256" key="7">
    <source>
        <dbReference type="ARBA" id="ARBA00022833"/>
    </source>
</evidence>
<accession>A0AAV6VEZ0</accession>
<dbReference type="AlphaFoldDB" id="A0AAV6VEZ0"/>
<dbReference type="Gene3D" id="3.30.40.10">
    <property type="entry name" value="Zinc/RING finger domain, C3HC4 (zinc finger)"/>
    <property type="match status" value="1"/>
</dbReference>
<evidence type="ECO:0000256" key="10">
    <source>
        <dbReference type="PROSITE-ProRule" id="PRU00175"/>
    </source>
</evidence>
<dbReference type="InterPro" id="IPR001841">
    <property type="entry name" value="Znf_RING"/>
</dbReference>
<keyword evidence="9 11" id="KW-0472">Membrane</keyword>
<dbReference type="GO" id="GO:0008270">
    <property type="term" value="F:zinc ion binding"/>
    <property type="evidence" value="ECO:0007669"/>
    <property type="project" value="UniProtKB-UniRule"/>
</dbReference>
<evidence type="ECO:0000256" key="11">
    <source>
        <dbReference type="RuleBase" id="RU369078"/>
    </source>
</evidence>
<sequence>MGLCKCPKKKVTNQFCFEHRVNVCEHCMVTNHSKCVVQSYIQWLQDSDYNPNCLICQTELSEGDCIRLTCYHVFHWDCLNKYALKLSPQTPPEGYSCPVCNICIFPQQNAVSPVTEALRNTLLGVNWARIGLGYPPMENNLLSESSHSKTNFSPLRAPSSLPIENSSKPAPITINNNASKMEVNNVRPETYGASYGTSYTSPRKMYDATDHGHYRAHGTDHDEDKYKRRTAFEWFGRWFKSNTSHGRHHRRDPNIFYKKWMILLILFLIGLCTLCILFIRLGRASADSDPLLDPRFNPNIRVEEPIDDSHNMAEIKAKLANKEAIQGNVKELLPA</sequence>
<evidence type="ECO:0000256" key="6">
    <source>
        <dbReference type="ARBA" id="ARBA00022771"/>
    </source>
</evidence>
<feature type="domain" description="RING-type" evidence="12">
    <location>
        <begin position="53"/>
        <end position="101"/>
    </location>
</feature>
<evidence type="ECO:0000256" key="4">
    <source>
        <dbReference type="ARBA" id="ARBA00022692"/>
    </source>
</evidence>
<organism evidence="13 14">
    <name type="scientific">Oedothorax gibbosus</name>
    <dbReference type="NCBI Taxonomy" id="931172"/>
    <lineage>
        <taxon>Eukaryota</taxon>
        <taxon>Metazoa</taxon>
        <taxon>Ecdysozoa</taxon>
        <taxon>Arthropoda</taxon>
        <taxon>Chelicerata</taxon>
        <taxon>Arachnida</taxon>
        <taxon>Araneae</taxon>
        <taxon>Araneomorphae</taxon>
        <taxon>Entelegynae</taxon>
        <taxon>Araneoidea</taxon>
        <taxon>Linyphiidae</taxon>
        <taxon>Erigoninae</taxon>
        <taxon>Oedothorax</taxon>
    </lineage>
</organism>
<dbReference type="Pfam" id="PF25993">
    <property type="entry name" value="zf-B_box_ZFPL1"/>
    <property type="match status" value="1"/>
</dbReference>
<keyword evidence="8 11" id="KW-1133">Transmembrane helix</keyword>
<evidence type="ECO:0000256" key="1">
    <source>
        <dbReference type="ARBA" id="ARBA00004167"/>
    </source>
</evidence>
<evidence type="ECO:0000256" key="3">
    <source>
        <dbReference type="ARBA" id="ARBA00013701"/>
    </source>
</evidence>
<evidence type="ECO:0000256" key="5">
    <source>
        <dbReference type="ARBA" id="ARBA00022723"/>
    </source>
</evidence>